<keyword evidence="9" id="KW-1185">Reference proteome</keyword>
<dbReference type="CDD" id="cd15546">
    <property type="entry name" value="PHD_PHF13_like"/>
    <property type="match status" value="1"/>
</dbReference>
<reference evidence="8" key="1">
    <citation type="journal article" date="2020" name="Cell">
        <title>Large-Scale Comparative Analyses of Tick Genomes Elucidate Their Genetic Diversity and Vector Capacities.</title>
        <authorList>
            <consortium name="Tick Genome and Microbiome Consortium (TIGMIC)"/>
            <person name="Jia N."/>
            <person name="Wang J."/>
            <person name="Shi W."/>
            <person name="Du L."/>
            <person name="Sun Y."/>
            <person name="Zhan W."/>
            <person name="Jiang J.F."/>
            <person name="Wang Q."/>
            <person name="Zhang B."/>
            <person name="Ji P."/>
            <person name="Bell-Sakyi L."/>
            <person name="Cui X.M."/>
            <person name="Yuan T.T."/>
            <person name="Jiang B.G."/>
            <person name="Yang W.F."/>
            <person name="Lam T.T."/>
            <person name="Chang Q.C."/>
            <person name="Ding S.J."/>
            <person name="Wang X.J."/>
            <person name="Zhu J.G."/>
            <person name="Ruan X.D."/>
            <person name="Zhao L."/>
            <person name="Wei J.T."/>
            <person name="Ye R.Z."/>
            <person name="Que T.C."/>
            <person name="Du C.H."/>
            <person name="Zhou Y.H."/>
            <person name="Cheng J.X."/>
            <person name="Dai P.F."/>
            <person name="Guo W.B."/>
            <person name="Han X.H."/>
            <person name="Huang E.J."/>
            <person name="Li L.F."/>
            <person name="Wei W."/>
            <person name="Gao Y.C."/>
            <person name="Liu J.Z."/>
            <person name="Shao H.Z."/>
            <person name="Wang X."/>
            <person name="Wang C.C."/>
            <person name="Yang T.C."/>
            <person name="Huo Q.B."/>
            <person name="Li W."/>
            <person name="Chen H.Y."/>
            <person name="Chen S.E."/>
            <person name="Zhou L.G."/>
            <person name="Ni X.B."/>
            <person name="Tian J.H."/>
            <person name="Sheng Y."/>
            <person name="Liu T."/>
            <person name="Pan Y.S."/>
            <person name="Xia L.Y."/>
            <person name="Li J."/>
            <person name="Zhao F."/>
            <person name="Cao W.C."/>
        </authorList>
    </citation>
    <scope>NUCLEOTIDE SEQUENCE</scope>
    <source>
        <strain evidence="8">Rmic-2018</strain>
    </source>
</reference>
<dbReference type="GO" id="GO:0005634">
    <property type="term" value="C:nucleus"/>
    <property type="evidence" value="ECO:0007669"/>
    <property type="project" value="UniProtKB-SubCell"/>
</dbReference>
<evidence type="ECO:0000256" key="1">
    <source>
        <dbReference type="ARBA" id="ARBA00004123"/>
    </source>
</evidence>
<reference evidence="8" key="2">
    <citation type="submission" date="2021-09" db="EMBL/GenBank/DDBJ databases">
        <authorList>
            <person name="Jia N."/>
            <person name="Wang J."/>
            <person name="Shi W."/>
            <person name="Du L."/>
            <person name="Sun Y."/>
            <person name="Zhan W."/>
            <person name="Jiang J."/>
            <person name="Wang Q."/>
            <person name="Zhang B."/>
            <person name="Ji P."/>
            <person name="Sakyi L.B."/>
            <person name="Cui X."/>
            <person name="Yuan T."/>
            <person name="Jiang B."/>
            <person name="Yang W."/>
            <person name="Lam T.T.-Y."/>
            <person name="Chang Q."/>
            <person name="Ding S."/>
            <person name="Wang X."/>
            <person name="Zhu J."/>
            <person name="Ruan X."/>
            <person name="Zhao L."/>
            <person name="Wei J."/>
            <person name="Que T."/>
            <person name="Du C."/>
            <person name="Cheng J."/>
            <person name="Dai P."/>
            <person name="Han X."/>
            <person name="Huang E."/>
            <person name="Gao Y."/>
            <person name="Liu J."/>
            <person name="Shao H."/>
            <person name="Ye R."/>
            <person name="Li L."/>
            <person name="Wei W."/>
            <person name="Wang X."/>
            <person name="Wang C."/>
            <person name="Huo Q."/>
            <person name="Li W."/>
            <person name="Guo W."/>
            <person name="Chen H."/>
            <person name="Chen S."/>
            <person name="Zhou L."/>
            <person name="Zhou L."/>
            <person name="Ni X."/>
            <person name="Tian J."/>
            <person name="Zhou Y."/>
            <person name="Sheng Y."/>
            <person name="Liu T."/>
            <person name="Pan Y."/>
            <person name="Xia L."/>
            <person name="Li J."/>
            <person name="Zhao F."/>
            <person name="Cao W."/>
        </authorList>
    </citation>
    <scope>NUCLEOTIDE SEQUENCE</scope>
    <source>
        <strain evidence="8">Rmic-2018</strain>
        <tissue evidence="8">Larvae</tissue>
    </source>
</reference>
<keyword evidence="4" id="KW-0862">Zinc</keyword>
<proteinExistence type="predicted"/>
<dbReference type="PANTHER" id="PTHR14571">
    <property type="entry name" value="HISTONE-LYSINE N-METHYLTRANSFERASE SET-26-RELATED"/>
    <property type="match status" value="1"/>
</dbReference>
<dbReference type="AlphaFoldDB" id="A0A9J6CV41"/>
<feature type="region of interest" description="Disordered" evidence="6">
    <location>
        <begin position="63"/>
        <end position="97"/>
    </location>
</feature>
<comment type="caution">
    <text evidence="8">The sequence shown here is derived from an EMBL/GenBank/DDBJ whole genome shotgun (WGS) entry which is preliminary data.</text>
</comment>
<gene>
    <name evidence="8" type="ORF">HPB51_029321</name>
</gene>
<keyword evidence="2" id="KW-0479">Metal-binding</keyword>
<dbReference type="Gene3D" id="3.30.40.10">
    <property type="entry name" value="Zinc/RING finger domain, C3HC4 (zinc finger)"/>
    <property type="match status" value="1"/>
</dbReference>
<evidence type="ECO:0000313" key="9">
    <source>
        <dbReference type="Proteomes" id="UP000821866"/>
    </source>
</evidence>
<dbReference type="InterPro" id="IPR013083">
    <property type="entry name" value="Znf_RING/FYVE/PHD"/>
</dbReference>
<organism evidence="8 9">
    <name type="scientific">Rhipicephalus microplus</name>
    <name type="common">Cattle tick</name>
    <name type="synonym">Boophilus microplus</name>
    <dbReference type="NCBI Taxonomy" id="6941"/>
    <lineage>
        <taxon>Eukaryota</taxon>
        <taxon>Metazoa</taxon>
        <taxon>Ecdysozoa</taxon>
        <taxon>Arthropoda</taxon>
        <taxon>Chelicerata</taxon>
        <taxon>Arachnida</taxon>
        <taxon>Acari</taxon>
        <taxon>Parasitiformes</taxon>
        <taxon>Ixodida</taxon>
        <taxon>Ixodoidea</taxon>
        <taxon>Ixodidae</taxon>
        <taxon>Rhipicephalinae</taxon>
        <taxon>Rhipicephalus</taxon>
        <taxon>Boophilus</taxon>
    </lineage>
</organism>
<evidence type="ECO:0000313" key="8">
    <source>
        <dbReference type="EMBL" id="KAH7932378.1"/>
    </source>
</evidence>
<dbReference type="SUPFAM" id="SSF57903">
    <property type="entry name" value="FYVE/PHD zinc finger"/>
    <property type="match status" value="1"/>
</dbReference>
<dbReference type="InterPro" id="IPR011011">
    <property type="entry name" value="Znf_FYVE_PHD"/>
</dbReference>
<accession>A0A9J6CV41</accession>
<feature type="compositionally biased region" description="Basic and acidic residues" evidence="6">
    <location>
        <begin position="78"/>
        <end position="87"/>
    </location>
</feature>
<evidence type="ECO:0000256" key="5">
    <source>
        <dbReference type="ARBA" id="ARBA00023242"/>
    </source>
</evidence>
<feature type="domain" description="PHD-type" evidence="7">
    <location>
        <begin position="109"/>
        <end position="149"/>
    </location>
</feature>
<evidence type="ECO:0000256" key="4">
    <source>
        <dbReference type="ARBA" id="ARBA00022833"/>
    </source>
</evidence>
<evidence type="ECO:0000256" key="2">
    <source>
        <dbReference type="ARBA" id="ARBA00022723"/>
    </source>
</evidence>
<protein>
    <recommendedName>
        <fullName evidence="7">PHD-type domain-containing protein</fullName>
    </recommendedName>
</protein>
<keyword evidence="5" id="KW-0539">Nucleus</keyword>
<sequence>MEGDVSGTIKTLVFRSECIASTTADGEPPRKRQRTSEDFRSFCKFVLEYVNYESMKQEEELQEKDAASPWDCSADSVDSVKQEDSEHQGGGSLSEVPTQADEDYGLITCFCLKPFAGRPMIECSECLTWIHLSCAKIRRNKIPDEFIYQRCREAKRTPRRSQHDAVPAAEALNVTVSMTIVCARNGADLGVVP</sequence>
<dbReference type="InterPro" id="IPR019787">
    <property type="entry name" value="Znf_PHD-finger"/>
</dbReference>
<dbReference type="GO" id="GO:0008270">
    <property type="term" value="F:zinc ion binding"/>
    <property type="evidence" value="ECO:0007669"/>
    <property type="project" value="UniProtKB-KW"/>
</dbReference>
<dbReference type="GO" id="GO:0007076">
    <property type="term" value="P:mitotic chromosome condensation"/>
    <property type="evidence" value="ECO:0007669"/>
    <property type="project" value="TreeGrafter"/>
</dbReference>
<dbReference type="GO" id="GO:0003682">
    <property type="term" value="F:chromatin binding"/>
    <property type="evidence" value="ECO:0007669"/>
    <property type="project" value="TreeGrafter"/>
</dbReference>
<evidence type="ECO:0000259" key="7">
    <source>
        <dbReference type="Pfam" id="PF00628"/>
    </source>
</evidence>
<comment type="subcellular location">
    <subcellularLocation>
        <location evidence="1">Nucleus</location>
    </subcellularLocation>
</comment>
<keyword evidence="3" id="KW-0863">Zinc-finger</keyword>
<dbReference type="EMBL" id="JABSTU010006746">
    <property type="protein sequence ID" value="KAH7932378.1"/>
    <property type="molecule type" value="Genomic_DNA"/>
</dbReference>
<dbReference type="Proteomes" id="UP000821866">
    <property type="component" value="Unassembled WGS sequence"/>
</dbReference>
<dbReference type="VEuPathDB" id="VectorBase:LOC119181431"/>
<name>A0A9J6CV41_RHIMP</name>
<evidence type="ECO:0000256" key="6">
    <source>
        <dbReference type="SAM" id="MobiDB-lite"/>
    </source>
</evidence>
<dbReference type="Pfam" id="PF00628">
    <property type="entry name" value="PHD"/>
    <property type="match status" value="1"/>
</dbReference>
<evidence type="ECO:0000256" key="3">
    <source>
        <dbReference type="ARBA" id="ARBA00022771"/>
    </source>
</evidence>
<dbReference type="PANTHER" id="PTHR14571:SF13">
    <property type="entry name" value="PHD FINGER PROTEIN 13"/>
    <property type="match status" value="1"/>
</dbReference>